<keyword evidence="3" id="KW-1003">Cell membrane</keyword>
<name>A0A7C4U737_UNCW3</name>
<dbReference type="AlphaFoldDB" id="A0A7C4U737"/>
<organism evidence="10">
    <name type="scientific">candidate division WOR-3 bacterium</name>
    <dbReference type="NCBI Taxonomy" id="2052148"/>
    <lineage>
        <taxon>Bacteria</taxon>
        <taxon>Bacteria division WOR-3</taxon>
    </lineage>
</organism>
<evidence type="ECO:0000256" key="6">
    <source>
        <dbReference type="ARBA" id="ARBA00022989"/>
    </source>
</evidence>
<accession>A0A7C4U737</accession>
<gene>
    <name evidence="10" type="ORF">ENV67_00675</name>
</gene>
<reference evidence="10" key="1">
    <citation type="journal article" date="2020" name="mSystems">
        <title>Genome- and Community-Level Interaction Insights into Carbon Utilization and Element Cycling Functions of Hydrothermarchaeota in Hydrothermal Sediment.</title>
        <authorList>
            <person name="Zhou Z."/>
            <person name="Liu Y."/>
            <person name="Xu W."/>
            <person name="Pan J."/>
            <person name="Luo Z.H."/>
            <person name="Li M."/>
        </authorList>
    </citation>
    <scope>NUCLEOTIDE SEQUENCE [LARGE SCALE GENOMIC DNA]</scope>
    <source>
        <strain evidence="10">SpSt-780</strain>
    </source>
</reference>
<evidence type="ECO:0000256" key="1">
    <source>
        <dbReference type="ARBA" id="ARBA00004429"/>
    </source>
</evidence>
<dbReference type="GO" id="GO:0005886">
    <property type="term" value="C:plasma membrane"/>
    <property type="evidence" value="ECO:0007669"/>
    <property type="project" value="UniProtKB-SubCell"/>
</dbReference>
<dbReference type="PANTHER" id="PTHR30012">
    <property type="entry name" value="GENERAL SECRETION PATHWAY PROTEIN"/>
    <property type="match status" value="1"/>
</dbReference>
<dbReference type="GO" id="GO:0015628">
    <property type="term" value="P:protein secretion by the type II secretion system"/>
    <property type="evidence" value="ECO:0007669"/>
    <property type="project" value="TreeGrafter"/>
</dbReference>
<evidence type="ECO:0000256" key="7">
    <source>
        <dbReference type="ARBA" id="ARBA00023136"/>
    </source>
</evidence>
<protein>
    <submittedName>
        <fullName evidence="10">Type II secretion system F family protein</fullName>
    </submittedName>
</protein>
<dbReference type="PRINTS" id="PR00812">
    <property type="entry name" value="BCTERIALGSPF"/>
</dbReference>
<keyword evidence="6 8" id="KW-1133">Transmembrane helix</keyword>
<keyword evidence="5 8" id="KW-0812">Transmembrane</keyword>
<comment type="caution">
    <text evidence="10">The sequence shown here is derived from an EMBL/GenBank/DDBJ whole genome shotgun (WGS) entry which is preliminary data.</text>
</comment>
<dbReference type="FunFam" id="1.20.81.30:FF:000001">
    <property type="entry name" value="Type II secretion system protein F"/>
    <property type="match status" value="2"/>
</dbReference>
<evidence type="ECO:0000256" key="2">
    <source>
        <dbReference type="ARBA" id="ARBA00005745"/>
    </source>
</evidence>
<evidence type="ECO:0000256" key="3">
    <source>
        <dbReference type="ARBA" id="ARBA00022475"/>
    </source>
</evidence>
<dbReference type="Gene3D" id="1.20.81.30">
    <property type="entry name" value="Type II secretion system (T2SS), domain F"/>
    <property type="match status" value="2"/>
</dbReference>
<evidence type="ECO:0000256" key="8">
    <source>
        <dbReference type="SAM" id="Phobius"/>
    </source>
</evidence>
<dbReference type="EMBL" id="DTHG01000007">
    <property type="protein sequence ID" value="HGW91039.1"/>
    <property type="molecule type" value="Genomic_DNA"/>
</dbReference>
<proteinExistence type="inferred from homology"/>
<dbReference type="PANTHER" id="PTHR30012:SF7">
    <property type="entry name" value="PROTEIN TRANSPORT PROTEIN HOFC HOMOLOG"/>
    <property type="match status" value="1"/>
</dbReference>
<feature type="transmembrane region" description="Helical" evidence="8">
    <location>
        <begin position="218"/>
        <end position="237"/>
    </location>
</feature>
<keyword evidence="7 8" id="KW-0472">Membrane</keyword>
<comment type="subcellular location">
    <subcellularLocation>
        <location evidence="1">Cell inner membrane</location>
        <topology evidence="1">Multi-pass membrane protein</topology>
    </subcellularLocation>
</comment>
<dbReference type="InterPro" id="IPR042094">
    <property type="entry name" value="T2SS_GspF_sf"/>
</dbReference>
<evidence type="ECO:0000259" key="9">
    <source>
        <dbReference type="Pfam" id="PF00482"/>
    </source>
</evidence>
<evidence type="ECO:0000256" key="5">
    <source>
        <dbReference type="ARBA" id="ARBA00022692"/>
    </source>
</evidence>
<feature type="domain" description="Type II secretion system protein GspF" evidence="9">
    <location>
        <begin position="268"/>
        <end position="391"/>
    </location>
</feature>
<evidence type="ECO:0000313" key="10">
    <source>
        <dbReference type="EMBL" id="HGW91039.1"/>
    </source>
</evidence>
<feature type="transmembrane region" description="Helical" evidence="8">
    <location>
        <begin position="169"/>
        <end position="194"/>
    </location>
</feature>
<dbReference type="InterPro" id="IPR003004">
    <property type="entry name" value="GspF/PilC"/>
</dbReference>
<dbReference type="Pfam" id="PF00482">
    <property type="entry name" value="T2SSF"/>
    <property type="match status" value="2"/>
</dbReference>
<feature type="domain" description="Type II secretion system protein GspF" evidence="9">
    <location>
        <begin position="65"/>
        <end position="188"/>
    </location>
</feature>
<feature type="transmembrane region" description="Helical" evidence="8">
    <location>
        <begin position="372"/>
        <end position="392"/>
    </location>
</feature>
<comment type="similarity">
    <text evidence="2">Belongs to the GSP F family.</text>
</comment>
<dbReference type="InterPro" id="IPR018076">
    <property type="entry name" value="T2SS_GspF_dom"/>
</dbReference>
<sequence length="402" mass="43826">MPIYVWKGKSASGIIQTGEIVAANPQEVYNILRERKIVPTSVKPKPKQLTLPFGKGVGLRDLSIFTRQFATMINAGLPLLKCLEIQEQQVTKPSFKNVLRAVITDVEGGSTLADALKKHKSIFSDLYVNMVSAGESGGALDVILNRLATYLEKNAEIIRKIRGAMIYPAMISIVMVVAVILMLTVVIPVFAAMYSGLGSKLPLPTQIVINLSNFLKKYIIYMIIVAIGIAIALRTYYRTENGHFVIDGIMLKIPIFGDLIKKQSLTRFSRTLSTLLSSGVNILEALEITAKTSGNKVIEKAILRSRSAIAQGESVATPLSKEKGLFPPMVVQMITIGEQTGGLDEMLNKVADFYDAEVDQAVENLMAAMEPIIMIVLGVVVGGMLMAMYLPIFKLATEFIGG</sequence>
<keyword evidence="4" id="KW-0997">Cell inner membrane</keyword>
<evidence type="ECO:0000256" key="4">
    <source>
        <dbReference type="ARBA" id="ARBA00022519"/>
    </source>
</evidence>